<gene>
    <name evidence="1" type="ORF">EVAR_16717_1</name>
</gene>
<sequence>MTPKLNNRTVWVFQDEPNPTKIIRAKSTLKRIIACFFADEAACGCARNDCDAVTIRPTPTCELRCHLLHYLVSNDC</sequence>
<name>A0A4C1V521_EUMVA</name>
<organism evidence="1 2">
    <name type="scientific">Eumeta variegata</name>
    <name type="common">Bagworm moth</name>
    <name type="synonym">Eumeta japonica</name>
    <dbReference type="NCBI Taxonomy" id="151549"/>
    <lineage>
        <taxon>Eukaryota</taxon>
        <taxon>Metazoa</taxon>
        <taxon>Ecdysozoa</taxon>
        <taxon>Arthropoda</taxon>
        <taxon>Hexapoda</taxon>
        <taxon>Insecta</taxon>
        <taxon>Pterygota</taxon>
        <taxon>Neoptera</taxon>
        <taxon>Endopterygota</taxon>
        <taxon>Lepidoptera</taxon>
        <taxon>Glossata</taxon>
        <taxon>Ditrysia</taxon>
        <taxon>Tineoidea</taxon>
        <taxon>Psychidae</taxon>
        <taxon>Oiketicinae</taxon>
        <taxon>Eumeta</taxon>
    </lineage>
</organism>
<reference evidence="1 2" key="1">
    <citation type="journal article" date="2019" name="Commun. Biol.">
        <title>The bagworm genome reveals a unique fibroin gene that provides high tensile strength.</title>
        <authorList>
            <person name="Kono N."/>
            <person name="Nakamura H."/>
            <person name="Ohtoshi R."/>
            <person name="Tomita M."/>
            <person name="Numata K."/>
            <person name="Arakawa K."/>
        </authorList>
    </citation>
    <scope>NUCLEOTIDE SEQUENCE [LARGE SCALE GENOMIC DNA]</scope>
</reference>
<evidence type="ECO:0000313" key="1">
    <source>
        <dbReference type="EMBL" id="GBP33679.1"/>
    </source>
</evidence>
<evidence type="ECO:0000313" key="2">
    <source>
        <dbReference type="Proteomes" id="UP000299102"/>
    </source>
</evidence>
<protein>
    <submittedName>
        <fullName evidence="1">Uncharacterized protein</fullName>
    </submittedName>
</protein>
<accession>A0A4C1V521</accession>
<comment type="caution">
    <text evidence="1">The sequence shown here is derived from an EMBL/GenBank/DDBJ whole genome shotgun (WGS) entry which is preliminary data.</text>
</comment>
<dbReference type="Proteomes" id="UP000299102">
    <property type="component" value="Unassembled WGS sequence"/>
</dbReference>
<dbReference type="AlphaFoldDB" id="A0A4C1V521"/>
<keyword evidence="2" id="KW-1185">Reference proteome</keyword>
<proteinExistence type="predicted"/>
<dbReference type="EMBL" id="BGZK01000277">
    <property type="protein sequence ID" value="GBP33679.1"/>
    <property type="molecule type" value="Genomic_DNA"/>
</dbReference>